<evidence type="ECO:0000313" key="2">
    <source>
        <dbReference type="Proteomes" id="UP000020766"/>
    </source>
</evidence>
<keyword evidence="2" id="KW-1185">Reference proteome</keyword>
<sequence>MHADDLEKLVSTRMPFGKYKDRLLCDLPGNYLAWFAREGFPPGGLGRLLALMHELDHNGLTRLLDPLRPPR</sequence>
<gene>
    <name evidence="1" type="ORF">AX13_07775</name>
</gene>
<accession>A0A014MLU2</accession>
<dbReference type="EMBL" id="JBOK01000020">
    <property type="protein sequence ID" value="EXU79094.1"/>
    <property type="molecule type" value="Genomic_DNA"/>
</dbReference>
<dbReference type="InterPro" id="IPR024530">
    <property type="entry name" value="QSregVF_b"/>
</dbReference>
<organism evidence="1 2">
    <name type="scientific">Comamonas aquatica DA1877</name>
    <dbReference type="NCBI Taxonomy" id="1457173"/>
    <lineage>
        <taxon>Bacteria</taxon>
        <taxon>Pseudomonadati</taxon>
        <taxon>Pseudomonadota</taxon>
        <taxon>Betaproteobacteria</taxon>
        <taxon>Burkholderiales</taxon>
        <taxon>Comamonadaceae</taxon>
        <taxon>Comamonas</taxon>
    </lineage>
</organism>
<dbReference type="Pfam" id="PF12843">
    <property type="entry name" value="QSregVF_b"/>
    <property type="match status" value="1"/>
</dbReference>
<reference evidence="1 2" key="1">
    <citation type="submission" date="2014-01" db="EMBL/GenBank/DDBJ databases">
        <title>Interspecies Systems Biology Uncovers Metabolites Affecting C. elegans Gene Expression and Life History Traits.</title>
        <authorList>
            <person name="Watson E."/>
            <person name="Macneil L.T."/>
            <person name="Ritter A.D."/>
            <person name="Yilmaz L.S."/>
            <person name="Rosebrock A.P."/>
            <person name="Caudy A.A."/>
            <person name="Walhout A.J."/>
        </authorList>
    </citation>
    <scope>NUCLEOTIDE SEQUENCE [LARGE SCALE GENOMIC DNA]</scope>
    <source>
        <strain evidence="1 2">DA1877</strain>
    </source>
</reference>
<evidence type="ECO:0000313" key="1">
    <source>
        <dbReference type="EMBL" id="EXU79094.1"/>
    </source>
</evidence>
<comment type="caution">
    <text evidence="1">The sequence shown here is derived from an EMBL/GenBank/DDBJ whole genome shotgun (WGS) entry which is preliminary data.</text>
</comment>
<name>A0A014MLU2_9BURK</name>
<dbReference type="AlphaFoldDB" id="A0A014MLU2"/>
<dbReference type="GeneID" id="74937911"/>
<proteinExistence type="predicted"/>
<dbReference type="PATRIC" id="fig|1457173.3.peg.2977"/>
<protein>
    <recommendedName>
        <fullName evidence="3">Cytoplasmic protein</fullName>
    </recommendedName>
</protein>
<dbReference type="Proteomes" id="UP000020766">
    <property type="component" value="Unassembled WGS sequence"/>
</dbReference>
<dbReference type="RefSeq" id="WP_043386013.1">
    <property type="nucleotide sequence ID" value="NZ_JBOK01000020.1"/>
</dbReference>
<evidence type="ECO:0008006" key="3">
    <source>
        <dbReference type="Google" id="ProtNLM"/>
    </source>
</evidence>